<evidence type="ECO:0000256" key="1">
    <source>
        <dbReference type="ARBA" id="ARBA00022552"/>
    </source>
</evidence>
<feature type="binding site" evidence="5">
    <location>
        <position position="90"/>
    </location>
    <ligand>
        <name>S-adenosyl-L-methionine</name>
        <dbReference type="ChEBI" id="CHEBI:59789"/>
    </ligand>
</feature>
<protein>
    <recommendedName>
        <fullName evidence="5">Ribosomal RNA large subunit methyltransferase E</fullName>
        <ecNumber evidence="5">2.1.1.166</ecNumber>
    </recommendedName>
    <alternativeName>
        <fullName evidence="5">23S rRNA Um2552 methyltransferase</fullName>
    </alternativeName>
    <alternativeName>
        <fullName evidence="5">rRNA (uridine-2'-O-)-methyltransferase</fullName>
    </alternativeName>
</protein>
<dbReference type="PANTHER" id="PTHR10920">
    <property type="entry name" value="RIBOSOMAL RNA METHYLTRANSFERASE"/>
    <property type="match status" value="1"/>
</dbReference>
<dbReference type="PROSITE" id="PS50926">
    <property type="entry name" value="TRAM"/>
    <property type="match status" value="1"/>
</dbReference>
<name>A0A9Q4C5W5_9EURY</name>
<evidence type="ECO:0000256" key="3">
    <source>
        <dbReference type="ARBA" id="ARBA00022679"/>
    </source>
</evidence>
<dbReference type="AlphaFoldDB" id="A0A9Q4C5W5"/>
<proteinExistence type="inferred from homology"/>
<dbReference type="Gene3D" id="2.40.50.140">
    <property type="entry name" value="Nucleic acid-binding proteins"/>
    <property type="match status" value="1"/>
</dbReference>
<keyword evidence="3 5" id="KW-0808">Transferase</keyword>
<dbReference type="EMBL" id="RKLV01000013">
    <property type="protein sequence ID" value="MCX2819851.1"/>
    <property type="molecule type" value="Genomic_DNA"/>
</dbReference>
<feature type="binding site" evidence="5">
    <location>
        <position position="64"/>
    </location>
    <ligand>
        <name>S-adenosyl-L-methionine</name>
        <dbReference type="ChEBI" id="CHEBI:59789"/>
    </ligand>
</feature>
<comment type="function">
    <text evidence="5">Specifically methylates the uridine in position 2552 of 23S rRNA at the 2'-O position of the ribose in the fully assembled 50S ribosomal subunit.</text>
</comment>
<dbReference type="Pfam" id="PF01728">
    <property type="entry name" value="FtsJ"/>
    <property type="match status" value="1"/>
</dbReference>
<feature type="domain" description="TRAM" evidence="6">
    <location>
        <begin position="201"/>
        <end position="258"/>
    </location>
</feature>
<evidence type="ECO:0000256" key="4">
    <source>
        <dbReference type="ARBA" id="ARBA00022691"/>
    </source>
</evidence>
<keyword evidence="4 5" id="KW-0949">S-adenosyl-L-methionine</keyword>
<dbReference type="Gene3D" id="3.40.50.150">
    <property type="entry name" value="Vaccinia Virus protein VP39"/>
    <property type="match status" value="1"/>
</dbReference>
<sequence length="258" mass="27813">MDYKRRADDEGYRARSAYKLRQIDDEFGVLSPGDTVVDIGASPGGWSQVAAERVGDEGKVVGVDLAPVKEFNAPEAGGGSGAQVEFLRGDVTEDETKERVSEAVDDSADVVISDASPDISGEWTLDHARSVHLARNSLEVARRLLVPGGYLVVKVFQGDTVNEFRDEVDDAFEDIATYSPDASRDESSEVYVVGLGRVDAPVSEGDVIETEVTDEGDEGDGIVRVDGYVLFVEDGEEGETVEARVTETKPEFGFAELL</sequence>
<dbReference type="SUPFAM" id="SSF53335">
    <property type="entry name" value="S-adenosyl-L-methionine-dependent methyltransferases"/>
    <property type="match status" value="1"/>
</dbReference>
<keyword evidence="8" id="KW-1185">Reference proteome</keyword>
<dbReference type="InterPro" id="IPR050082">
    <property type="entry name" value="RNA_methyltr_RlmE"/>
</dbReference>
<dbReference type="GO" id="GO:0005737">
    <property type="term" value="C:cytoplasm"/>
    <property type="evidence" value="ECO:0007669"/>
    <property type="project" value="UniProtKB-SubCell"/>
</dbReference>
<feature type="binding site" evidence="5">
    <location>
        <position position="44"/>
    </location>
    <ligand>
        <name>S-adenosyl-L-methionine</name>
        <dbReference type="ChEBI" id="CHEBI:59789"/>
    </ligand>
</feature>
<reference evidence="7" key="1">
    <citation type="submission" date="2022-09" db="EMBL/GenBank/DDBJ databases">
        <title>Haloadaptaus new haloarchaeum isolated from saline soil.</title>
        <authorList>
            <person name="Duran-Viseras A."/>
            <person name="Sanchez-Porro C."/>
            <person name="Ventosa A."/>
        </authorList>
    </citation>
    <scope>NUCLEOTIDE SEQUENCE</scope>
    <source>
        <strain evidence="7">F3-133</strain>
    </source>
</reference>
<evidence type="ECO:0000256" key="2">
    <source>
        <dbReference type="ARBA" id="ARBA00022603"/>
    </source>
</evidence>
<organism evidence="7 8">
    <name type="scientific">Halorutilus salinus</name>
    <dbReference type="NCBI Taxonomy" id="2487751"/>
    <lineage>
        <taxon>Archaea</taxon>
        <taxon>Methanobacteriati</taxon>
        <taxon>Methanobacteriota</taxon>
        <taxon>Stenosarchaea group</taxon>
        <taxon>Halobacteria</taxon>
        <taxon>Halorutilales</taxon>
        <taxon>Halorutilaceae</taxon>
        <taxon>Halorutilus</taxon>
    </lineage>
</organism>
<keyword evidence="5" id="KW-0963">Cytoplasm</keyword>
<keyword evidence="2 5" id="KW-0489">Methyltransferase</keyword>
<dbReference type="InterPro" id="IPR015507">
    <property type="entry name" value="rRNA-MeTfrase_E"/>
</dbReference>
<comment type="caution">
    <text evidence="7">The sequence shown here is derived from an EMBL/GenBank/DDBJ whole genome shotgun (WGS) entry which is preliminary data.</text>
</comment>
<dbReference type="InterPro" id="IPR002877">
    <property type="entry name" value="RNA_MeTrfase_FtsJ_dom"/>
</dbReference>
<dbReference type="HAMAP" id="MF_01547">
    <property type="entry name" value="RNA_methyltr_E"/>
    <property type="match status" value="1"/>
</dbReference>
<comment type="subcellular location">
    <subcellularLocation>
        <location evidence="5">Cytoplasm</location>
    </subcellularLocation>
</comment>
<feature type="active site" description="Proton acceptor" evidence="5">
    <location>
        <position position="154"/>
    </location>
</feature>
<dbReference type="Pfam" id="PF01938">
    <property type="entry name" value="TRAM"/>
    <property type="match status" value="1"/>
</dbReference>
<dbReference type="GO" id="GO:0008650">
    <property type="term" value="F:rRNA (uridine-2'-O-)-methyltransferase activity"/>
    <property type="evidence" value="ECO:0007669"/>
    <property type="project" value="UniProtKB-UniRule"/>
</dbReference>
<dbReference type="EC" id="2.1.1.166" evidence="5"/>
<comment type="similarity">
    <text evidence="5">Belongs to the class I-like SAM-binding methyltransferase superfamily. RNA methyltransferase RlmE family.</text>
</comment>
<feature type="binding site" evidence="5">
    <location>
        <position position="46"/>
    </location>
    <ligand>
        <name>S-adenosyl-L-methionine</name>
        <dbReference type="ChEBI" id="CHEBI:59789"/>
    </ligand>
</feature>
<evidence type="ECO:0000259" key="6">
    <source>
        <dbReference type="PROSITE" id="PS50926"/>
    </source>
</evidence>
<feature type="binding site" evidence="5">
    <location>
        <position position="114"/>
    </location>
    <ligand>
        <name>S-adenosyl-L-methionine</name>
        <dbReference type="ChEBI" id="CHEBI:59789"/>
    </ligand>
</feature>
<gene>
    <name evidence="5" type="primary">rlmE</name>
    <name evidence="7" type="ORF">EGH25_10865</name>
</gene>
<accession>A0A9Q4C5W5</accession>
<dbReference type="SUPFAM" id="SSF50249">
    <property type="entry name" value="Nucleic acid-binding proteins"/>
    <property type="match status" value="1"/>
</dbReference>
<keyword evidence="1 5" id="KW-0698">rRNA processing</keyword>
<evidence type="ECO:0000313" key="8">
    <source>
        <dbReference type="Proteomes" id="UP001149411"/>
    </source>
</evidence>
<evidence type="ECO:0000313" key="7">
    <source>
        <dbReference type="EMBL" id="MCX2819851.1"/>
    </source>
</evidence>
<dbReference type="PANTHER" id="PTHR10920:SF13">
    <property type="entry name" value="PRE-RRNA 2'-O-RIBOSE RNA METHYLTRANSFERASE FTSJ3"/>
    <property type="match status" value="1"/>
</dbReference>
<dbReference type="InterPro" id="IPR002792">
    <property type="entry name" value="TRAM_dom"/>
</dbReference>
<dbReference type="Proteomes" id="UP001149411">
    <property type="component" value="Unassembled WGS sequence"/>
</dbReference>
<evidence type="ECO:0000256" key="5">
    <source>
        <dbReference type="HAMAP-Rule" id="MF_01547"/>
    </source>
</evidence>
<comment type="catalytic activity">
    <reaction evidence="5">
        <text>uridine(2552) in 23S rRNA + S-adenosyl-L-methionine = 2'-O-methyluridine(2552) in 23S rRNA + S-adenosyl-L-homocysteine + H(+)</text>
        <dbReference type="Rhea" id="RHEA:42720"/>
        <dbReference type="Rhea" id="RHEA-COMP:10202"/>
        <dbReference type="Rhea" id="RHEA-COMP:10203"/>
        <dbReference type="ChEBI" id="CHEBI:15378"/>
        <dbReference type="ChEBI" id="CHEBI:57856"/>
        <dbReference type="ChEBI" id="CHEBI:59789"/>
        <dbReference type="ChEBI" id="CHEBI:65315"/>
        <dbReference type="ChEBI" id="CHEBI:74478"/>
        <dbReference type="EC" id="2.1.1.166"/>
    </reaction>
</comment>
<dbReference type="InterPro" id="IPR029063">
    <property type="entry name" value="SAM-dependent_MTases_sf"/>
</dbReference>
<dbReference type="InterPro" id="IPR012340">
    <property type="entry name" value="NA-bd_OB-fold"/>
</dbReference>